<evidence type="ECO:0000259" key="1">
    <source>
        <dbReference type="Pfam" id="PF20943"/>
    </source>
</evidence>
<organism evidence="2 3">
    <name type="scientific">Rheinheimera muenzenbergensis</name>
    <dbReference type="NCBI Taxonomy" id="1193628"/>
    <lineage>
        <taxon>Bacteria</taxon>
        <taxon>Pseudomonadati</taxon>
        <taxon>Pseudomonadota</taxon>
        <taxon>Gammaproteobacteria</taxon>
        <taxon>Chromatiales</taxon>
        <taxon>Chromatiaceae</taxon>
        <taxon>Rheinheimera</taxon>
    </lineage>
</organism>
<proteinExistence type="predicted"/>
<dbReference type="EMBL" id="JALAAR010000007">
    <property type="protein sequence ID" value="MEH8017571.1"/>
    <property type="molecule type" value="Genomic_DNA"/>
</dbReference>
<evidence type="ECO:0000313" key="3">
    <source>
        <dbReference type="Proteomes" id="UP001375382"/>
    </source>
</evidence>
<sequence length="349" mass="38094">MKKWLLVLSLSALLAGLGYFWPEPSVVLPTQAETSGVAVSPDNKAVAAKPDSEPQQITVTEKIPEPVTESFKLLASAYAAELELPAYSRPLSADDEHLLNPNRYIPQSVPLEGGASATIVLPKYRFSYPEPVVVTLEINGLQIFDVSVQLADENSADNVATAEMHGTPERYSAVLEPESDWNGAFEVQVSFSANGGTQVLKTGIEYHNPVATIVGVADSLGVGADMQIPVKLEVKQAGYYRIRANLYTAQRQPLALLTATEKLGSGKQELTLRAYKAVLRNSSGPYILGSFVLEKRPALPGAQTQYGDSEQAEYPVDSFSLNQLSDEPWQPDEQELQRLQFLQQMAEQQ</sequence>
<dbReference type="Pfam" id="PF20943">
    <property type="entry name" value="DUF4785_3rd"/>
    <property type="match status" value="1"/>
</dbReference>
<protein>
    <recommendedName>
        <fullName evidence="1">DUF4785 domain-containing protein</fullName>
    </recommendedName>
</protein>
<dbReference type="Proteomes" id="UP001375382">
    <property type="component" value="Unassembled WGS sequence"/>
</dbReference>
<accession>A0ABU8C7E5</accession>
<dbReference type="RefSeq" id="WP_335735982.1">
    <property type="nucleotide sequence ID" value="NZ_JALAAR010000007.1"/>
</dbReference>
<gene>
    <name evidence="2" type="ORF">MN202_10015</name>
</gene>
<reference evidence="2 3" key="1">
    <citation type="journal article" date="2023" name="Ecotoxicol. Environ. Saf.">
        <title>Mercury remediation potential of mercury-resistant strain Rheinheimera metallidurans sp. nov. isolated from a municipal waste dumping site.</title>
        <authorList>
            <person name="Yadav V."/>
            <person name="Manjhi A."/>
            <person name="Vadakedath N."/>
        </authorList>
    </citation>
    <scope>NUCLEOTIDE SEQUENCE [LARGE SCALE GENOMIC DNA]</scope>
    <source>
        <strain evidence="2 3">E-49</strain>
    </source>
</reference>
<keyword evidence="3" id="KW-1185">Reference proteome</keyword>
<feature type="domain" description="DUF4785" evidence="1">
    <location>
        <begin position="224"/>
        <end position="294"/>
    </location>
</feature>
<name>A0ABU8C7E5_9GAMM</name>
<evidence type="ECO:0000313" key="2">
    <source>
        <dbReference type="EMBL" id="MEH8017571.1"/>
    </source>
</evidence>
<comment type="caution">
    <text evidence="2">The sequence shown here is derived from an EMBL/GenBank/DDBJ whole genome shotgun (WGS) entry which is preliminary data.</text>
</comment>
<dbReference type="InterPro" id="IPR048295">
    <property type="entry name" value="DUF4785_C"/>
</dbReference>